<organism evidence="8">
    <name type="scientific">Keenan toti-like virus</name>
    <dbReference type="NCBI Taxonomy" id="2716731"/>
    <lineage>
        <taxon>Viruses</taxon>
        <taxon>Riboviria</taxon>
        <taxon>Orthornavirae</taxon>
        <taxon>Duplornaviricota</taxon>
        <taxon>Chrymotiviricetes</taxon>
        <taxon>Ghabrivirales</taxon>
        <taxon>Totiviridae</taxon>
    </lineage>
</organism>
<dbReference type="GO" id="GO:0006351">
    <property type="term" value="P:DNA-templated transcription"/>
    <property type="evidence" value="ECO:0007669"/>
    <property type="project" value="InterPro"/>
</dbReference>
<dbReference type="GO" id="GO:0000166">
    <property type="term" value="F:nucleotide binding"/>
    <property type="evidence" value="ECO:0007669"/>
    <property type="project" value="UniProtKB-KW"/>
</dbReference>
<evidence type="ECO:0000256" key="3">
    <source>
        <dbReference type="ARBA" id="ARBA00022679"/>
    </source>
</evidence>
<keyword evidence="2 7" id="KW-0696">RNA-directed RNA polymerase</keyword>
<dbReference type="SUPFAM" id="SSF56672">
    <property type="entry name" value="DNA/RNA polymerases"/>
    <property type="match status" value="1"/>
</dbReference>
<keyword evidence="5 7" id="KW-0547">Nucleotide-binding</keyword>
<dbReference type="InterPro" id="IPR001795">
    <property type="entry name" value="RNA-dir_pol_luteovirus"/>
</dbReference>
<comment type="similarity">
    <text evidence="1">Belongs to the totiviridae RNA-directed RNA polymerase family.</text>
</comment>
<keyword evidence="4 7" id="KW-0548">Nucleotidyltransferase</keyword>
<evidence type="ECO:0000256" key="1">
    <source>
        <dbReference type="ARBA" id="ARBA00010455"/>
    </source>
</evidence>
<name>A0A6G7PSV2_9VIRU</name>
<dbReference type="GO" id="GO:0003968">
    <property type="term" value="F:RNA-directed RNA polymerase activity"/>
    <property type="evidence" value="ECO:0007669"/>
    <property type="project" value="UniProtKB-KW"/>
</dbReference>
<reference evidence="8" key="1">
    <citation type="submission" date="2020-02" db="EMBL/GenBank/DDBJ databases">
        <title>Comparative analysis of RNA virome composition in rabbits and associated ectoparasites.</title>
        <authorList>
            <person name="Mahar J.E."/>
            <person name="Shi M."/>
            <person name="Hall R.N."/>
            <person name="Strive T."/>
            <person name="Holmes E.C."/>
        </authorList>
    </citation>
    <scope>NUCLEOTIDE SEQUENCE</scope>
    <source>
        <strain evidence="8">GUNSasp_DN74957-34</strain>
    </source>
</reference>
<keyword evidence="7" id="KW-0693">Viral RNA replication</keyword>
<keyword evidence="3 7" id="KW-0808">Transferase</keyword>
<dbReference type="EMBL" id="MT129768">
    <property type="protein sequence ID" value="QIJ70132.1"/>
    <property type="molecule type" value="Genomic_RNA"/>
</dbReference>
<dbReference type="EC" id="2.7.7.48" evidence="7"/>
<evidence type="ECO:0000256" key="5">
    <source>
        <dbReference type="ARBA" id="ARBA00022741"/>
    </source>
</evidence>
<evidence type="ECO:0000256" key="4">
    <source>
        <dbReference type="ARBA" id="ARBA00022695"/>
    </source>
</evidence>
<comment type="catalytic activity">
    <reaction evidence="6 7">
        <text>RNA(n) + a ribonucleoside 5'-triphosphate = RNA(n+1) + diphosphate</text>
        <dbReference type="Rhea" id="RHEA:21248"/>
        <dbReference type="Rhea" id="RHEA-COMP:14527"/>
        <dbReference type="Rhea" id="RHEA-COMP:17342"/>
        <dbReference type="ChEBI" id="CHEBI:33019"/>
        <dbReference type="ChEBI" id="CHEBI:61557"/>
        <dbReference type="ChEBI" id="CHEBI:140395"/>
        <dbReference type="EC" id="2.7.7.48"/>
    </reaction>
</comment>
<protein>
    <recommendedName>
        <fullName evidence="7">RNA-directed RNA polymerase</fullName>
        <ecNumber evidence="7">2.7.7.48</ecNumber>
    </recommendedName>
</protein>
<evidence type="ECO:0000256" key="6">
    <source>
        <dbReference type="ARBA" id="ARBA00048744"/>
    </source>
</evidence>
<evidence type="ECO:0000313" key="8">
    <source>
        <dbReference type="EMBL" id="QIJ70132.1"/>
    </source>
</evidence>
<sequence length="771" mass="86894">MGGGSDLLPSSSRAAAEYADLVLRSRLGQVESTEWSEAWFSGLTRKYRPMYAKSSSPRCPFGHGSATIILDLAWDLLPDDVRDEMSERCQDMLLSRLPNSKLLSVLKELGDLAKHAGDVFSKHWRFYVNWELCFGAPPLDEAARRAFADQVEEWVFTPKDEDTAGSDRERLLLHGLDLLREHVPRMVGVPRPPVGEWLRSPSRWVTSGASTVSGVDGVQRSKLSTYMSRTQDELLDDLNDQSQPVYVATVKRERGKHRNIINAPWSLFLQQSFVCDGVEDHVRRYLPMSGGKRFGCADWDRWVRDLNESVAVPIDQSKFDHVPSGRVLHRFVDWLLDVAAGDDHDRSVIAEVCKKRHRQGVVTYLGRSWPHARGVLSGWRITSLLDTVINVAEAFAVHSLVGRAMPDRTRMCFQGDDTLLLEKGWTAAYDVVRTYVKYLPVNPKKFFLDNGRTEYLRYVITSAGRLGYPIRAVASTVVAQAWQSGSSFSPASLLSTWSILCSRGMNRSKTLVHATRDVSAFMRSSLQSVRDYLSTPACMGGFGCADLAAGDCMSLQCSHQTLEGEWDPVSQRFAEWDSMSRAARSTLVRKARTLGLDSEVARGLGECLVAVREPEKKIRWWFQKVDLSEWLSVGIRSSGLDRDVRRMRRQGVEWPPPRFTVDPLFATAALKSFGEDALRQMCDASELDRILRAREAMPRHVWWDWLRRKDPPIGPNFWGASQEARAFGLEQARLYGMYPHGTFSTGALRRRLFDLEAVACSAALTKSYLGA</sequence>
<dbReference type="GO" id="GO:0003723">
    <property type="term" value="F:RNA binding"/>
    <property type="evidence" value="ECO:0007669"/>
    <property type="project" value="InterPro"/>
</dbReference>
<evidence type="ECO:0000256" key="7">
    <source>
        <dbReference type="RuleBase" id="RU364050"/>
    </source>
</evidence>
<evidence type="ECO:0000256" key="2">
    <source>
        <dbReference type="ARBA" id="ARBA00022484"/>
    </source>
</evidence>
<dbReference type="InterPro" id="IPR043502">
    <property type="entry name" value="DNA/RNA_pol_sf"/>
</dbReference>
<dbReference type="Pfam" id="PF02123">
    <property type="entry name" value="RdRP_4"/>
    <property type="match status" value="1"/>
</dbReference>
<accession>A0A6G7PSV2</accession>
<proteinExistence type="inferred from homology"/>